<name>A0A168QKU1_9BACL</name>
<dbReference type="PROSITE" id="PS51677">
    <property type="entry name" value="NODB"/>
    <property type="match status" value="1"/>
</dbReference>
<dbReference type="InterPro" id="IPR012854">
    <property type="entry name" value="Cu_amine_oxidase-like_N"/>
</dbReference>
<dbReference type="EMBL" id="LVJI01000002">
    <property type="protein sequence ID" value="OAB47898.1"/>
    <property type="molecule type" value="Genomic_DNA"/>
</dbReference>
<dbReference type="GO" id="GO:0005975">
    <property type="term" value="P:carbohydrate metabolic process"/>
    <property type="evidence" value="ECO:0007669"/>
    <property type="project" value="InterPro"/>
</dbReference>
<dbReference type="PANTHER" id="PTHR10587">
    <property type="entry name" value="GLYCOSYL TRANSFERASE-RELATED"/>
    <property type="match status" value="1"/>
</dbReference>
<dbReference type="InterPro" id="IPR036582">
    <property type="entry name" value="Mao_N_sf"/>
</dbReference>
<protein>
    <recommendedName>
        <fullName evidence="1">NodB homology domain-containing protein</fullName>
    </recommendedName>
</protein>
<dbReference type="InterPro" id="IPR050248">
    <property type="entry name" value="Polysacc_deacetylase_ArnD"/>
</dbReference>
<dbReference type="InterPro" id="IPR011330">
    <property type="entry name" value="Glyco_hydro/deAcase_b/a-brl"/>
</dbReference>
<comment type="caution">
    <text evidence="2">The sequence shown here is derived from an EMBL/GenBank/DDBJ whole genome shotgun (WGS) entry which is preliminary data.</text>
</comment>
<feature type="domain" description="NodB homology" evidence="1">
    <location>
        <begin position="180"/>
        <end position="366"/>
    </location>
</feature>
<dbReference type="CDD" id="cd10944">
    <property type="entry name" value="CE4_SmPgdA_like"/>
    <property type="match status" value="1"/>
</dbReference>
<dbReference type="OrthoDB" id="258610at2"/>
<evidence type="ECO:0000313" key="3">
    <source>
        <dbReference type="Proteomes" id="UP000077355"/>
    </source>
</evidence>
<reference evidence="2 3" key="1">
    <citation type="submission" date="2016-03" db="EMBL/GenBank/DDBJ databases">
        <title>Draft genome sequence of Paenibacillus antarcticus CECT 5836.</title>
        <authorList>
            <person name="Shin S.-K."/>
            <person name="Yi H."/>
        </authorList>
    </citation>
    <scope>NUCLEOTIDE SEQUENCE [LARGE SCALE GENOMIC DNA]</scope>
    <source>
        <strain evidence="2 3">CECT 5836</strain>
    </source>
</reference>
<dbReference type="Pfam" id="PF01522">
    <property type="entry name" value="Polysacc_deac_1"/>
    <property type="match status" value="1"/>
</dbReference>
<dbReference type="Gene3D" id="3.30.457.10">
    <property type="entry name" value="Copper amine oxidase-like, N-terminal domain"/>
    <property type="match status" value="1"/>
</dbReference>
<dbReference type="PANTHER" id="PTHR10587:SF125">
    <property type="entry name" value="POLYSACCHARIDE DEACETYLASE YHEN-RELATED"/>
    <property type="match status" value="1"/>
</dbReference>
<evidence type="ECO:0000313" key="2">
    <source>
        <dbReference type="EMBL" id="OAB47898.1"/>
    </source>
</evidence>
<dbReference type="Gene3D" id="3.20.20.370">
    <property type="entry name" value="Glycoside hydrolase/deacetylase"/>
    <property type="match status" value="1"/>
</dbReference>
<dbReference type="AlphaFoldDB" id="A0A168QKU1"/>
<dbReference type="Pfam" id="PF07833">
    <property type="entry name" value="Cu_amine_oxidN1"/>
    <property type="match status" value="1"/>
</dbReference>
<organism evidence="2 3">
    <name type="scientific">Paenibacillus antarcticus</name>
    <dbReference type="NCBI Taxonomy" id="253703"/>
    <lineage>
        <taxon>Bacteria</taxon>
        <taxon>Bacillati</taxon>
        <taxon>Bacillota</taxon>
        <taxon>Bacilli</taxon>
        <taxon>Bacillales</taxon>
        <taxon>Paenibacillaceae</taxon>
        <taxon>Paenibacillus</taxon>
    </lineage>
</organism>
<proteinExistence type="predicted"/>
<dbReference type="Proteomes" id="UP000077355">
    <property type="component" value="Unassembled WGS sequence"/>
</dbReference>
<dbReference type="RefSeq" id="WP_084402806.1">
    <property type="nucleotide sequence ID" value="NZ_CP043611.1"/>
</dbReference>
<sequence>MSLKKLPFIWLCMLLIGLCMGNTVKALDVSTLRLSINDKVSDIEAVSMHNTFYVPLRELSEALHLEMSGTVHIVTITGNEGSLIVYQQDNKAVMSDGREETIQPFNRNGKLMIPVRVVSNYFGYSISYESQANLLRIQDRTATLSKEDFITKFAEKLKPKEPIENPVQQPTIKPTVPKGKVVYLTFDDGPTATTGQLLDILEKNQVKATFFMIGNNVQKYPSAVKRTLSDGHALGLHGLTHVKDKFYKSPSAALAEMDKDNQYIEKITGVRSTIIRPPYGSKPYFTQSFRNKVLGQGYHLWDWNVDSLDWKYKEATASIYNSVMNQVHKLEKSKVTPIILMHDQKPTLKALPQIIASLKKEGYSFEIITEGMTPVNFWEDQR</sequence>
<dbReference type="InterPro" id="IPR002509">
    <property type="entry name" value="NODB_dom"/>
</dbReference>
<keyword evidence="3" id="KW-1185">Reference proteome</keyword>
<accession>A0A168QKU1</accession>
<evidence type="ECO:0000259" key="1">
    <source>
        <dbReference type="PROSITE" id="PS51677"/>
    </source>
</evidence>
<dbReference type="SUPFAM" id="SSF55383">
    <property type="entry name" value="Copper amine oxidase, domain N"/>
    <property type="match status" value="1"/>
</dbReference>
<dbReference type="GO" id="GO:0016810">
    <property type="term" value="F:hydrolase activity, acting on carbon-nitrogen (but not peptide) bonds"/>
    <property type="evidence" value="ECO:0007669"/>
    <property type="project" value="InterPro"/>
</dbReference>
<dbReference type="SUPFAM" id="SSF88713">
    <property type="entry name" value="Glycoside hydrolase/deacetylase"/>
    <property type="match status" value="1"/>
</dbReference>
<gene>
    <name evidence="2" type="ORF">PBAT_03215</name>
</gene>